<dbReference type="PROSITE" id="PS51144">
    <property type="entry name" value="ALPHA_CA_2"/>
    <property type="match status" value="1"/>
</dbReference>
<evidence type="ECO:0000256" key="2">
    <source>
        <dbReference type="ARBA" id="ARBA00002904"/>
    </source>
</evidence>
<evidence type="ECO:0000256" key="7">
    <source>
        <dbReference type="ARBA" id="ARBA00022833"/>
    </source>
</evidence>
<evidence type="ECO:0000259" key="11">
    <source>
        <dbReference type="PROSITE" id="PS51144"/>
    </source>
</evidence>
<evidence type="ECO:0000256" key="10">
    <source>
        <dbReference type="RuleBase" id="RU367011"/>
    </source>
</evidence>
<evidence type="ECO:0000313" key="12">
    <source>
        <dbReference type="EMBL" id="GJM63337.1"/>
    </source>
</evidence>
<dbReference type="Pfam" id="PF00194">
    <property type="entry name" value="Carb_anhydrase"/>
    <property type="match status" value="1"/>
</dbReference>
<reference evidence="12 13" key="1">
    <citation type="submission" date="2021-12" db="EMBL/GenBank/DDBJ databases">
        <title>Genome sequencing of bacteria with rrn-lacking chromosome and rrn-plasmid.</title>
        <authorList>
            <person name="Anda M."/>
            <person name="Iwasaki W."/>
        </authorList>
    </citation>
    <scope>NUCLEOTIDE SEQUENCE [LARGE SCALE GENOMIC DNA]</scope>
    <source>
        <strain evidence="12 13">NBRC 15940</strain>
    </source>
</reference>
<dbReference type="PROSITE" id="PS00162">
    <property type="entry name" value="ALPHA_CA_1"/>
    <property type="match status" value="1"/>
</dbReference>
<dbReference type="InterPro" id="IPR001148">
    <property type="entry name" value="CA_dom"/>
</dbReference>
<feature type="domain" description="Alpha-carbonic anhydrase" evidence="11">
    <location>
        <begin position="23"/>
        <end position="246"/>
    </location>
</feature>
<dbReference type="EC" id="4.2.1.1" evidence="4 10"/>
<dbReference type="InterPro" id="IPR023561">
    <property type="entry name" value="Carbonic_anhydrase_a-class"/>
</dbReference>
<comment type="cofactor">
    <cofactor evidence="1 10">
        <name>Zn(2+)</name>
        <dbReference type="ChEBI" id="CHEBI:29105"/>
    </cofactor>
</comment>
<dbReference type="SMART" id="SM01057">
    <property type="entry name" value="Carb_anhydrase"/>
    <property type="match status" value="1"/>
</dbReference>
<gene>
    <name evidence="12" type="ORF">PEDI_38890</name>
</gene>
<evidence type="ECO:0000256" key="5">
    <source>
        <dbReference type="ARBA" id="ARBA00014628"/>
    </source>
</evidence>
<dbReference type="Gene3D" id="3.10.200.10">
    <property type="entry name" value="Alpha carbonic anhydrase"/>
    <property type="match status" value="1"/>
</dbReference>
<dbReference type="GO" id="GO:0004089">
    <property type="term" value="F:carbonate dehydratase activity"/>
    <property type="evidence" value="ECO:0007669"/>
    <property type="project" value="UniProtKB-UniRule"/>
</dbReference>
<dbReference type="GO" id="GO:0008270">
    <property type="term" value="F:zinc ion binding"/>
    <property type="evidence" value="ECO:0007669"/>
    <property type="project" value="UniProtKB-UniRule"/>
</dbReference>
<dbReference type="InterPro" id="IPR036398">
    <property type="entry name" value="CA_dom_sf"/>
</dbReference>
<keyword evidence="13" id="KW-1185">Reference proteome</keyword>
<comment type="caution">
    <text evidence="12">The sequence shown here is derived from an EMBL/GenBank/DDBJ whole genome shotgun (WGS) entry which is preliminary data.</text>
</comment>
<dbReference type="RefSeq" id="WP_338238516.1">
    <property type="nucleotide sequence ID" value="NZ_BQKE01000002.1"/>
</dbReference>
<name>A0AAN4W1H0_9BACT</name>
<dbReference type="PANTHER" id="PTHR18952:SF265">
    <property type="entry name" value="CARBONIC ANHYDRASE"/>
    <property type="match status" value="1"/>
</dbReference>
<comment type="function">
    <text evidence="2 10">Reversible hydration of carbon dioxide.</text>
</comment>
<evidence type="ECO:0000256" key="6">
    <source>
        <dbReference type="ARBA" id="ARBA00022723"/>
    </source>
</evidence>
<evidence type="ECO:0000313" key="13">
    <source>
        <dbReference type="Proteomes" id="UP001310022"/>
    </source>
</evidence>
<proteinExistence type="inferred from homology"/>
<dbReference type="EMBL" id="BQKE01000002">
    <property type="protein sequence ID" value="GJM63337.1"/>
    <property type="molecule type" value="Genomic_DNA"/>
</dbReference>
<comment type="similarity">
    <text evidence="3 10">Belongs to the alpha-carbonic anhydrase family.</text>
</comment>
<dbReference type="CDD" id="cd03124">
    <property type="entry name" value="alpha_CA_prokaryotic_like"/>
    <property type="match status" value="1"/>
</dbReference>
<dbReference type="SUPFAM" id="SSF51069">
    <property type="entry name" value="Carbonic anhydrase"/>
    <property type="match status" value="1"/>
</dbReference>
<keyword evidence="7 10" id="KW-0862">Zinc</keyword>
<sequence length="246" mass="28041">MSIKSTFPWLVILGLAAIVIKDHYFGEAGHEAHATPQEAYLHEEVTGVKQSPINIKTSKICKPKPHQFQCSYKNSHEKIVNTGHTIRLDYDSGSVLEYDGQAYNLRQFHFHTPSEHLIDGITYPMEAHFVHTAADNDTTYLVVGVLFKEGNENDFLKKFINSVPDHEGEKELWTDYINADDIVKASDHFYCYDGSLTTPPFTETVKWFVKQDILDASEEQIMMINELEGNNARHIQAVNNREIEGL</sequence>
<dbReference type="InterPro" id="IPR041891">
    <property type="entry name" value="Alpha_CA_prokaryot-like"/>
</dbReference>
<evidence type="ECO:0000256" key="1">
    <source>
        <dbReference type="ARBA" id="ARBA00001947"/>
    </source>
</evidence>
<keyword evidence="8 10" id="KW-0456">Lyase</keyword>
<evidence type="ECO:0000256" key="4">
    <source>
        <dbReference type="ARBA" id="ARBA00012925"/>
    </source>
</evidence>
<dbReference type="InterPro" id="IPR018338">
    <property type="entry name" value="Carbonic_anhydrase_a-class_CS"/>
</dbReference>
<evidence type="ECO:0000256" key="3">
    <source>
        <dbReference type="ARBA" id="ARBA00010718"/>
    </source>
</evidence>
<dbReference type="AlphaFoldDB" id="A0AAN4W1H0"/>
<organism evidence="12 13">
    <name type="scientific">Persicobacter diffluens</name>
    <dbReference type="NCBI Taxonomy" id="981"/>
    <lineage>
        <taxon>Bacteria</taxon>
        <taxon>Pseudomonadati</taxon>
        <taxon>Bacteroidota</taxon>
        <taxon>Cytophagia</taxon>
        <taxon>Cytophagales</taxon>
        <taxon>Persicobacteraceae</taxon>
        <taxon>Persicobacter</taxon>
    </lineage>
</organism>
<evidence type="ECO:0000256" key="8">
    <source>
        <dbReference type="ARBA" id="ARBA00023239"/>
    </source>
</evidence>
<comment type="catalytic activity">
    <reaction evidence="9 10">
        <text>hydrogencarbonate + H(+) = CO2 + H2O</text>
        <dbReference type="Rhea" id="RHEA:10748"/>
        <dbReference type="ChEBI" id="CHEBI:15377"/>
        <dbReference type="ChEBI" id="CHEBI:15378"/>
        <dbReference type="ChEBI" id="CHEBI:16526"/>
        <dbReference type="ChEBI" id="CHEBI:17544"/>
        <dbReference type="EC" id="4.2.1.1"/>
    </reaction>
</comment>
<keyword evidence="6 10" id="KW-0479">Metal-binding</keyword>
<protein>
    <recommendedName>
        <fullName evidence="5 10">Carbonic anhydrase</fullName>
        <ecNumber evidence="4 10">4.2.1.1</ecNumber>
    </recommendedName>
</protein>
<dbReference type="PANTHER" id="PTHR18952">
    <property type="entry name" value="CARBONIC ANHYDRASE"/>
    <property type="match status" value="1"/>
</dbReference>
<evidence type="ECO:0000256" key="9">
    <source>
        <dbReference type="ARBA" id="ARBA00048348"/>
    </source>
</evidence>
<dbReference type="Proteomes" id="UP001310022">
    <property type="component" value="Unassembled WGS sequence"/>
</dbReference>
<accession>A0AAN4W1H0</accession>